<feature type="transmembrane region" description="Helical" evidence="7">
    <location>
        <begin position="423"/>
        <end position="445"/>
    </location>
</feature>
<dbReference type="RefSeq" id="WP_309549880.1">
    <property type="nucleotide sequence ID" value="NZ_CP133762.1"/>
</dbReference>
<keyword evidence="2" id="KW-0813">Transport</keyword>
<dbReference type="InterPro" id="IPR002293">
    <property type="entry name" value="AA/rel_permease1"/>
</dbReference>
<dbReference type="PANTHER" id="PTHR45649:SF26">
    <property type="entry name" value="OS04G0435100 PROTEIN"/>
    <property type="match status" value="1"/>
</dbReference>
<evidence type="ECO:0000256" key="6">
    <source>
        <dbReference type="SAM" id="MobiDB-lite"/>
    </source>
</evidence>
<evidence type="ECO:0000256" key="1">
    <source>
        <dbReference type="ARBA" id="ARBA00004141"/>
    </source>
</evidence>
<dbReference type="PANTHER" id="PTHR45649">
    <property type="entry name" value="AMINO-ACID PERMEASE BAT1"/>
    <property type="match status" value="1"/>
</dbReference>
<evidence type="ECO:0000256" key="2">
    <source>
        <dbReference type="ARBA" id="ARBA00022448"/>
    </source>
</evidence>
<dbReference type="PROSITE" id="PS00218">
    <property type="entry name" value="AMINO_ACID_PERMEASE_1"/>
    <property type="match status" value="1"/>
</dbReference>
<proteinExistence type="predicted"/>
<organism evidence="8 9">
    <name type="scientific">Streptomyces roseicoloratus</name>
    <dbReference type="NCBI Taxonomy" id="2508722"/>
    <lineage>
        <taxon>Bacteria</taxon>
        <taxon>Bacillati</taxon>
        <taxon>Actinomycetota</taxon>
        <taxon>Actinomycetes</taxon>
        <taxon>Kitasatosporales</taxon>
        <taxon>Streptomycetaceae</taxon>
        <taxon>Streptomyces</taxon>
    </lineage>
</organism>
<name>A0ABY9S5Y3_9ACTN</name>
<feature type="transmembrane region" description="Helical" evidence="7">
    <location>
        <begin position="651"/>
        <end position="673"/>
    </location>
</feature>
<evidence type="ECO:0000256" key="7">
    <source>
        <dbReference type="SAM" id="Phobius"/>
    </source>
</evidence>
<feature type="transmembrane region" description="Helical" evidence="7">
    <location>
        <begin position="749"/>
        <end position="768"/>
    </location>
</feature>
<feature type="transmembrane region" description="Helical" evidence="7">
    <location>
        <begin position="539"/>
        <end position="558"/>
    </location>
</feature>
<protein>
    <submittedName>
        <fullName evidence="8">Amino acid permease</fullName>
    </submittedName>
</protein>
<feature type="compositionally biased region" description="Low complexity" evidence="6">
    <location>
        <begin position="298"/>
        <end position="307"/>
    </location>
</feature>
<keyword evidence="4 7" id="KW-1133">Transmembrane helix</keyword>
<dbReference type="Proteomes" id="UP001250858">
    <property type="component" value="Chromosome"/>
</dbReference>
<feature type="transmembrane region" description="Helical" evidence="7">
    <location>
        <begin position="847"/>
        <end position="868"/>
    </location>
</feature>
<dbReference type="InterPro" id="IPR004840">
    <property type="entry name" value="Amino_acid_permease_CS"/>
</dbReference>
<sequence length="893" mass="96174">MAGHGFRPVYHPAGHDHALRGAVQELRTGRWVAMARVLDETAGWPAWTRRTQVLAAVAAGTDVVATWRTEEPDSAAAAVMHARVAVERAVRAHRGAHARTRELWQEAWTACLDAVDRAPADPVPWVCRLALSVLDSQQRMEEHRVPPPAPMLPPGPWGLLAEAEKRDPYNREAHHRMLQFVYARRPGPLSEAVNYAQWAASSAPVGSALHALPLYVRVERYRRDRGHERALDLHWVAEDAVRDADRAMDAWFLFSATDEASLLDLNHLAHALYGALKFSDAARVFEALGPYWTPSPGRTAPTAPRSANRPRRSSSGRGPAASVAPGPAAAPDAVGPSRARAPARRTRPAPRRDPRAPAARPAHPPLSVVSPYGAVRPLPPEERMSRTAPTDAIRKPPPAARDEEARLRELGYQPVLARRMGGFGNFAISFSVISILSGCMTLYGFGLGTGGPAVMMWGWAGVGLFVLCVGLALAEVTSAYPTSGALYYMADRLGGRRWGWYTGWLNLLGLLGAIAGIDYGAALFTGAFLNLQWGIEPTAQSTFLIFLAILLLHAVLNLNGVRLVSLLNSVSVWWHLGGVALIVGALVIVPDQHQSASFVFTEFVNDTGWANPFYVAAIGLLLAQYTFSGYDASAHLSEETANASVAAAKGIVRAIWVSWIAGFVLLAGLTFAIQDYAGTQNTATGVPPAQILLDALGEGGAKALLLVVIVAQLFCGNAEVAAASRMVFAFSRDNALPGSSVWRRVSSRTHTPVPAVWLSVVVAALLALPSLYSATAYGAVTAINVIGITPAYAIPILLRLRAGRKFTPGPWNLGRWSKPIGWTAVVWVALVTVLFCLPQSSPVTVDTMNYAVIALVVVLLLASVWWYVARRSYGTPQTYGNAREEAEIAEGIV</sequence>
<keyword evidence="9" id="KW-1185">Reference proteome</keyword>
<dbReference type="Gene3D" id="1.20.1740.10">
    <property type="entry name" value="Amino acid/polyamine transporter I"/>
    <property type="match status" value="1"/>
</dbReference>
<feature type="transmembrane region" description="Helical" evidence="7">
    <location>
        <begin position="570"/>
        <end position="589"/>
    </location>
</feature>
<evidence type="ECO:0000313" key="8">
    <source>
        <dbReference type="EMBL" id="WMX48390.1"/>
    </source>
</evidence>
<feature type="transmembrane region" description="Helical" evidence="7">
    <location>
        <begin position="457"/>
        <end position="477"/>
    </location>
</feature>
<evidence type="ECO:0000256" key="5">
    <source>
        <dbReference type="ARBA" id="ARBA00023136"/>
    </source>
</evidence>
<comment type="subcellular location">
    <subcellularLocation>
        <location evidence="1">Membrane</location>
        <topology evidence="1">Multi-pass membrane protein</topology>
    </subcellularLocation>
</comment>
<feature type="transmembrane region" description="Helical" evidence="7">
    <location>
        <begin position="774"/>
        <end position="798"/>
    </location>
</feature>
<accession>A0ABY9S5Y3</accession>
<feature type="transmembrane region" description="Helical" evidence="7">
    <location>
        <begin position="609"/>
        <end position="630"/>
    </location>
</feature>
<gene>
    <name evidence="8" type="ORF">RGF97_31275</name>
</gene>
<keyword evidence="3 7" id="KW-0812">Transmembrane</keyword>
<evidence type="ECO:0000256" key="4">
    <source>
        <dbReference type="ARBA" id="ARBA00022989"/>
    </source>
</evidence>
<dbReference type="EMBL" id="CP133762">
    <property type="protein sequence ID" value="WMX48390.1"/>
    <property type="molecule type" value="Genomic_DNA"/>
</dbReference>
<feature type="compositionally biased region" description="Low complexity" evidence="6">
    <location>
        <begin position="315"/>
        <end position="340"/>
    </location>
</feature>
<feature type="transmembrane region" description="Helical" evidence="7">
    <location>
        <begin position="703"/>
        <end position="728"/>
    </location>
</feature>
<dbReference type="Pfam" id="PF13520">
    <property type="entry name" value="AA_permease_2"/>
    <property type="match status" value="1"/>
</dbReference>
<feature type="region of interest" description="Disordered" evidence="6">
    <location>
        <begin position="293"/>
        <end position="403"/>
    </location>
</feature>
<keyword evidence="5 7" id="KW-0472">Membrane</keyword>
<evidence type="ECO:0000313" key="9">
    <source>
        <dbReference type="Proteomes" id="UP001250858"/>
    </source>
</evidence>
<evidence type="ECO:0000256" key="3">
    <source>
        <dbReference type="ARBA" id="ARBA00022692"/>
    </source>
</evidence>
<feature type="transmembrane region" description="Helical" evidence="7">
    <location>
        <begin position="498"/>
        <end position="519"/>
    </location>
</feature>
<feature type="transmembrane region" description="Helical" evidence="7">
    <location>
        <begin position="819"/>
        <end position="841"/>
    </location>
</feature>
<reference evidence="8 9" key="1">
    <citation type="submission" date="2023-09" db="EMBL/GenBank/DDBJ databases">
        <title>Complete genome of Streptomyces roseicoloratus T14.</title>
        <authorList>
            <person name="Bashizi T."/>
            <person name="Kim M.-J."/>
            <person name="Lee G."/>
            <person name="Tagele S.B."/>
            <person name="Shin J.-H."/>
        </authorList>
    </citation>
    <scope>NUCLEOTIDE SEQUENCE [LARGE SCALE GENOMIC DNA]</scope>
    <source>
        <strain evidence="8 9">T14</strain>
    </source>
</reference>